<evidence type="ECO:0000256" key="1">
    <source>
        <dbReference type="SAM" id="MobiDB-lite"/>
    </source>
</evidence>
<proteinExistence type="predicted"/>
<name>A0AAV2KG14_KNICA</name>
<feature type="compositionally biased region" description="Basic and acidic residues" evidence="1">
    <location>
        <begin position="16"/>
        <end position="27"/>
    </location>
</feature>
<evidence type="ECO:0000313" key="2">
    <source>
        <dbReference type="EMBL" id="CAL1587808.1"/>
    </source>
</evidence>
<protein>
    <submittedName>
        <fullName evidence="2">Uncharacterized protein</fullName>
    </submittedName>
</protein>
<evidence type="ECO:0000313" key="3">
    <source>
        <dbReference type="Proteomes" id="UP001497482"/>
    </source>
</evidence>
<keyword evidence="3" id="KW-1185">Reference proteome</keyword>
<gene>
    <name evidence="2" type="ORF">KC01_LOCUS17728</name>
</gene>
<dbReference type="AlphaFoldDB" id="A0AAV2KG14"/>
<feature type="compositionally biased region" description="Gly residues" evidence="1">
    <location>
        <begin position="1"/>
        <end position="11"/>
    </location>
</feature>
<dbReference type="EMBL" id="OZ035840">
    <property type="protein sequence ID" value="CAL1587808.1"/>
    <property type="molecule type" value="Genomic_DNA"/>
</dbReference>
<reference evidence="2 3" key="1">
    <citation type="submission" date="2024-04" db="EMBL/GenBank/DDBJ databases">
        <authorList>
            <person name="Waldvogel A.-M."/>
            <person name="Schoenle A."/>
        </authorList>
    </citation>
    <scope>NUCLEOTIDE SEQUENCE [LARGE SCALE GENOMIC DNA]</scope>
</reference>
<sequence>MAPGVSDGGPGSSASWEKRFEDREGSERNFKGMCKQIDHFPEETDYEADPSEYFLLAFIADRSEDLELDQRMLRFHGNCQGCVSVATSAAAAASAAV</sequence>
<feature type="region of interest" description="Disordered" evidence="1">
    <location>
        <begin position="1"/>
        <end position="27"/>
    </location>
</feature>
<organism evidence="2 3">
    <name type="scientific">Knipowitschia caucasica</name>
    <name type="common">Caucasian dwarf goby</name>
    <name type="synonym">Pomatoschistus caucasicus</name>
    <dbReference type="NCBI Taxonomy" id="637954"/>
    <lineage>
        <taxon>Eukaryota</taxon>
        <taxon>Metazoa</taxon>
        <taxon>Chordata</taxon>
        <taxon>Craniata</taxon>
        <taxon>Vertebrata</taxon>
        <taxon>Euteleostomi</taxon>
        <taxon>Actinopterygii</taxon>
        <taxon>Neopterygii</taxon>
        <taxon>Teleostei</taxon>
        <taxon>Neoteleostei</taxon>
        <taxon>Acanthomorphata</taxon>
        <taxon>Gobiaria</taxon>
        <taxon>Gobiiformes</taxon>
        <taxon>Gobioidei</taxon>
        <taxon>Gobiidae</taxon>
        <taxon>Gobiinae</taxon>
        <taxon>Knipowitschia</taxon>
    </lineage>
</organism>
<accession>A0AAV2KG14</accession>
<dbReference type="Proteomes" id="UP001497482">
    <property type="component" value="Chromosome 18"/>
</dbReference>